<name>A0ABR4GF46_9EURO</name>
<keyword evidence="1" id="KW-0732">Signal</keyword>
<evidence type="ECO:0000313" key="2">
    <source>
        <dbReference type="EMBL" id="KAL2797646.1"/>
    </source>
</evidence>
<dbReference type="EMBL" id="JBFTWV010000018">
    <property type="protein sequence ID" value="KAL2797646.1"/>
    <property type="molecule type" value="Genomic_DNA"/>
</dbReference>
<organism evidence="2 3">
    <name type="scientific">Aspergillus keveii</name>
    <dbReference type="NCBI Taxonomy" id="714993"/>
    <lineage>
        <taxon>Eukaryota</taxon>
        <taxon>Fungi</taxon>
        <taxon>Dikarya</taxon>
        <taxon>Ascomycota</taxon>
        <taxon>Pezizomycotina</taxon>
        <taxon>Eurotiomycetes</taxon>
        <taxon>Eurotiomycetidae</taxon>
        <taxon>Eurotiales</taxon>
        <taxon>Aspergillaceae</taxon>
        <taxon>Aspergillus</taxon>
        <taxon>Aspergillus subgen. Nidulantes</taxon>
    </lineage>
</organism>
<accession>A0ABR4GF46</accession>
<protein>
    <recommendedName>
        <fullName evidence="4">Secreted protein</fullName>
    </recommendedName>
</protein>
<feature type="chain" id="PRO_5046656326" description="Secreted protein" evidence="1">
    <location>
        <begin position="23"/>
        <end position="89"/>
    </location>
</feature>
<gene>
    <name evidence="2" type="ORF">BJX66DRAFT_88083</name>
</gene>
<evidence type="ECO:0008006" key="4">
    <source>
        <dbReference type="Google" id="ProtNLM"/>
    </source>
</evidence>
<dbReference type="Proteomes" id="UP001610563">
    <property type="component" value="Unassembled WGS sequence"/>
</dbReference>
<evidence type="ECO:0000256" key="1">
    <source>
        <dbReference type="SAM" id="SignalP"/>
    </source>
</evidence>
<keyword evidence="3" id="KW-1185">Reference proteome</keyword>
<feature type="signal peptide" evidence="1">
    <location>
        <begin position="1"/>
        <end position="22"/>
    </location>
</feature>
<sequence length="89" mass="10159">MSAMFAQFVLSLLMTSLLRVFSLHRISVRSDINSHQPRLESVKLVLIAEKIGATRYIARNDSNLLRVVHRGKTSLNRPSTRRTTRPRAT</sequence>
<proteinExistence type="predicted"/>
<comment type="caution">
    <text evidence="2">The sequence shown here is derived from an EMBL/GenBank/DDBJ whole genome shotgun (WGS) entry which is preliminary data.</text>
</comment>
<reference evidence="2 3" key="1">
    <citation type="submission" date="2024-07" db="EMBL/GenBank/DDBJ databases">
        <title>Section-level genome sequencing and comparative genomics of Aspergillus sections Usti and Cavernicolus.</title>
        <authorList>
            <consortium name="Lawrence Berkeley National Laboratory"/>
            <person name="Nybo J.L."/>
            <person name="Vesth T.C."/>
            <person name="Theobald S."/>
            <person name="Frisvad J.C."/>
            <person name="Larsen T.O."/>
            <person name="Kjaerboelling I."/>
            <person name="Rothschild-Mancinelli K."/>
            <person name="Lyhne E.K."/>
            <person name="Kogle M.E."/>
            <person name="Barry K."/>
            <person name="Clum A."/>
            <person name="Na H."/>
            <person name="Ledsgaard L."/>
            <person name="Lin J."/>
            <person name="Lipzen A."/>
            <person name="Kuo A."/>
            <person name="Riley R."/>
            <person name="Mondo S."/>
            <person name="Labutti K."/>
            <person name="Haridas S."/>
            <person name="Pangalinan J."/>
            <person name="Salamov A.A."/>
            <person name="Simmons B.A."/>
            <person name="Magnuson J.K."/>
            <person name="Chen J."/>
            <person name="Drula E."/>
            <person name="Henrissat B."/>
            <person name="Wiebenga A."/>
            <person name="Lubbers R.J."/>
            <person name="Gomes A.C."/>
            <person name="Makela M.R."/>
            <person name="Stajich J."/>
            <person name="Grigoriev I.V."/>
            <person name="Mortensen U.H."/>
            <person name="De Vries R.P."/>
            <person name="Baker S.E."/>
            <person name="Andersen M.R."/>
        </authorList>
    </citation>
    <scope>NUCLEOTIDE SEQUENCE [LARGE SCALE GENOMIC DNA]</scope>
    <source>
        <strain evidence="2 3">CBS 209.92</strain>
    </source>
</reference>
<evidence type="ECO:0000313" key="3">
    <source>
        <dbReference type="Proteomes" id="UP001610563"/>
    </source>
</evidence>